<feature type="chain" id="PRO_5017426469" evidence="2">
    <location>
        <begin position="22"/>
        <end position="141"/>
    </location>
</feature>
<protein>
    <submittedName>
        <fullName evidence="3">Uncharacterized protein</fullName>
    </submittedName>
</protein>
<dbReference type="EMBL" id="PQFF01000174">
    <property type="protein sequence ID" value="RHZ77250.1"/>
    <property type="molecule type" value="Genomic_DNA"/>
</dbReference>
<evidence type="ECO:0000256" key="2">
    <source>
        <dbReference type="SAM" id="SignalP"/>
    </source>
</evidence>
<dbReference type="Proteomes" id="UP000266861">
    <property type="component" value="Unassembled WGS sequence"/>
</dbReference>
<feature type="signal peptide" evidence="2">
    <location>
        <begin position="1"/>
        <end position="21"/>
    </location>
</feature>
<name>A0A397IX67_9GLOM</name>
<feature type="transmembrane region" description="Helical" evidence="1">
    <location>
        <begin position="114"/>
        <end position="137"/>
    </location>
</feature>
<keyword evidence="1" id="KW-0812">Transmembrane</keyword>
<keyword evidence="2" id="KW-0732">Signal</keyword>
<keyword evidence="1" id="KW-1133">Transmembrane helix</keyword>
<dbReference type="AlphaFoldDB" id="A0A397IX67"/>
<keyword evidence="1" id="KW-0472">Membrane</keyword>
<evidence type="ECO:0000256" key="1">
    <source>
        <dbReference type="SAM" id="Phobius"/>
    </source>
</evidence>
<evidence type="ECO:0000313" key="3">
    <source>
        <dbReference type="EMBL" id="RHZ77250.1"/>
    </source>
</evidence>
<comment type="caution">
    <text evidence="3">The sequence shown here is derived from an EMBL/GenBank/DDBJ whole genome shotgun (WGS) entry which is preliminary data.</text>
</comment>
<proteinExistence type="predicted"/>
<sequence>MKNLVTFALIIITFISAFAFAGEINSRTTPVLYPNTYTPTFPIHTEHTYSSAPSIHTEHTYTPIPSIHTDYTHSSNDNTYTDIPTTIQSMPTSPDIPSPSAFSPSHYNSSGKSVIFDSAFGSMSMVVLTISFTLAYLTMLL</sequence>
<gene>
    <name evidence="3" type="ORF">Glove_184g46</name>
</gene>
<evidence type="ECO:0000313" key="4">
    <source>
        <dbReference type="Proteomes" id="UP000266861"/>
    </source>
</evidence>
<keyword evidence="4" id="KW-1185">Reference proteome</keyword>
<reference evidence="3 4" key="1">
    <citation type="submission" date="2018-08" db="EMBL/GenBank/DDBJ databases">
        <title>Genome and evolution of the arbuscular mycorrhizal fungus Diversispora epigaea (formerly Glomus versiforme) and its bacterial endosymbionts.</title>
        <authorList>
            <person name="Sun X."/>
            <person name="Fei Z."/>
            <person name="Harrison M."/>
        </authorList>
    </citation>
    <scope>NUCLEOTIDE SEQUENCE [LARGE SCALE GENOMIC DNA]</scope>
    <source>
        <strain evidence="3 4">IT104</strain>
    </source>
</reference>
<organism evidence="3 4">
    <name type="scientific">Diversispora epigaea</name>
    <dbReference type="NCBI Taxonomy" id="1348612"/>
    <lineage>
        <taxon>Eukaryota</taxon>
        <taxon>Fungi</taxon>
        <taxon>Fungi incertae sedis</taxon>
        <taxon>Mucoromycota</taxon>
        <taxon>Glomeromycotina</taxon>
        <taxon>Glomeromycetes</taxon>
        <taxon>Diversisporales</taxon>
        <taxon>Diversisporaceae</taxon>
        <taxon>Diversispora</taxon>
    </lineage>
</organism>
<accession>A0A397IX67</accession>